<dbReference type="OrthoDB" id="9804645at2"/>
<dbReference type="GO" id="GO:0000155">
    <property type="term" value="F:phosphorelay sensor kinase activity"/>
    <property type="evidence" value="ECO:0007669"/>
    <property type="project" value="InterPro"/>
</dbReference>
<dbReference type="InterPro" id="IPR005467">
    <property type="entry name" value="His_kinase_dom"/>
</dbReference>
<protein>
    <recommendedName>
        <fullName evidence="3">histidine kinase</fullName>
        <ecNumber evidence="3">2.7.13.3</ecNumber>
    </recommendedName>
</protein>
<keyword evidence="13 14" id="KW-0472">Membrane</keyword>
<dbReference type="InterPro" id="IPR036097">
    <property type="entry name" value="HisK_dim/P_sf"/>
</dbReference>
<dbReference type="Gene3D" id="1.10.287.130">
    <property type="match status" value="1"/>
</dbReference>
<feature type="domain" description="HAMP" evidence="16">
    <location>
        <begin position="195"/>
        <end position="247"/>
    </location>
</feature>
<feature type="transmembrane region" description="Helical" evidence="14">
    <location>
        <begin position="176"/>
        <end position="198"/>
    </location>
</feature>
<dbReference type="GO" id="GO:0005886">
    <property type="term" value="C:plasma membrane"/>
    <property type="evidence" value="ECO:0007669"/>
    <property type="project" value="UniProtKB-SubCell"/>
</dbReference>
<reference evidence="17 18" key="1">
    <citation type="journal article" date="2012" name="Stand. Genomic Sci.">
        <title>Complete genome sequence of the melanogenic marine bacterium Marinomonas mediterranea type strain (MMB-1(T)).</title>
        <authorList>
            <person name="Lucas-Elio P."/>
            <person name="Goodwin L."/>
            <person name="Woyke T."/>
            <person name="Pitluck S."/>
            <person name="Nolan M."/>
            <person name="Kyrpides N.C."/>
            <person name="Detter J.C."/>
            <person name="Copeland A."/>
            <person name="Teshima H."/>
            <person name="Bruce D."/>
            <person name="Detter C."/>
            <person name="Tapia R."/>
            <person name="Han S."/>
            <person name="Land M.L."/>
            <person name="Ivanova N."/>
            <person name="Mikhailova N."/>
            <person name="Johnston A.W."/>
            <person name="Sanchez-Amat A."/>
        </authorList>
    </citation>
    <scope>NUCLEOTIDE SEQUENCE [LARGE SCALE GENOMIC DNA]</scope>
    <source>
        <strain evidence="18">ATCC 700492 / JCM 21426 / NBRC 103028 / MMB-1</strain>
    </source>
</reference>
<dbReference type="AlphaFoldDB" id="F2K2M5"/>
<keyword evidence="8" id="KW-0547">Nucleotide-binding</keyword>
<dbReference type="InterPro" id="IPR050398">
    <property type="entry name" value="HssS/ArlS-like"/>
</dbReference>
<evidence type="ECO:0000256" key="1">
    <source>
        <dbReference type="ARBA" id="ARBA00000085"/>
    </source>
</evidence>
<dbReference type="Pfam" id="PF00512">
    <property type="entry name" value="HisKA"/>
    <property type="match status" value="1"/>
</dbReference>
<evidence type="ECO:0000256" key="12">
    <source>
        <dbReference type="ARBA" id="ARBA00023012"/>
    </source>
</evidence>
<dbReference type="EMBL" id="CP002583">
    <property type="protein sequence ID" value="ADZ90070.1"/>
    <property type="molecule type" value="Genomic_DNA"/>
</dbReference>
<dbReference type="Proteomes" id="UP000001062">
    <property type="component" value="Chromosome"/>
</dbReference>
<dbReference type="Gene3D" id="6.10.340.10">
    <property type="match status" value="1"/>
</dbReference>
<dbReference type="PANTHER" id="PTHR45528">
    <property type="entry name" value="SENSOR HISTIDINE KINASE CPXA"/>
    <property type="match status" value="1"/>
</dbReference>
<dbReference type="STRING" id="717774.Marme_0787"/>
<keyword evidence="11 14" id="KW-1133">Transmembrane helix</keyword>
<comment type="catalytic activity">
    <reaction evidence="1">
        <text>ATP + protein L-histidine = ADP + protein N-phospho-L-histidine.</text>
        <dbReference type="EC" id="2.7.13.3"/>
    </reaction>
</comment>
<dbReference type="KEGG" id="mme:Marme_0787"/>
<dbReference type="CDD" id="cd00082">
    <property type="entry name" value="HisKA"/>
    <property type="match status" value="1"/>
</dbReference>
<keyword evidence="9 17" id="KW-0418">Kinase</keyword>
<evidence type="ECO:0000313" key="18">
    <source>
        <dbReference type="Proteomes" id="UP000001062"/>
    </source>
</evidence>
<dbReference type="SUPFAM" id="SSF47384">
    <property type="entry name" value="Homodimeric domain of signal transducing histidine kinase"/>
    <property type="match status" value="1"/>
</dbReference>
<dbReference type="InterPro" id="IPR003660">
    <property type="entry name" value="HAMP_dom"/>
</dbReference>
<dbReference type="SUPFAM" id="SSF158472">
    <property type="entry name" value="HAMP domain-like"/>
    <property type="match status" value="1"/>
</dbReference>
<keyword evidence="7 14" id="KW-0812">Transmembrane</keyword>
<evidence type="ECO:0000256" key="5">
    <source>
        <dbReference type="ARBA" id="ARBA00022553"/>
    </source>
</evidence>
<evidence type="ECO:0000256" key="11">
    <source>
        <dbReference type="ARBA" id="ARBA00022989"/>
    </source>
</evidence>
<dbReference type="EC" id="2.7.13.3" evidence="3"/>
<evidence type="ECO:0000256" key="13">
    <source>
        <dbReference type="ARBA" id="ARBA00023136"/>
    </source>
</evidence>
<dbReference type="PROSITE" id="PS50109">
    <property type="entry name" value="HIS_KIN"/>
    <property type="match status" value="1"/>
</dbReference>
<keyword evidence="18" id="KW-1185">Reference proteome</keyword>
<dbReference type="SMART" id="SM00304">
    <property type="entry name" value="HAMP"/>
    <property type="match status" value="1"/>
</dbReference>
<dbReference type="PANTHER" id="PTHR45528:SF1">
    <property type="entry name" value="SENSOR HISTIDINE KINASE CPXA"/>
    <property type="match status" value="1"/>
</dbReference>
<evidence type="ECO:0000256" key="3">
    <source>
        <dbReference type="ARBA" id="ARBA00012438"/>
    </source>
</evidence>
<dbReference type="InterPro" id="IPR003661">
    <property type="entry name" value="HisK_dim/P_dom"/>
</dbReference>
<comment type="subcellular location">
    <subcellularLocation>
        <location evidence="2">Cell membrane</location>
        <topology evidence="2">Multi-pass membrane protein</topology>
    </subcellularLocation>
</comment>
<evidence type="ECO:0000256" key="8">
    <source>
        <dbReference type="ARBA" id="ARBA00022741"/>
    </source>
</evidence>
<organism evidence="17 18">
    <name type="scientific">Marinomonas mediterranea (strain ATCC 700492 / JCM 21426 / NBRC 103028 / MMB-1)</name>
    <dbReference type="NCBI Taxonomy" id="717774"/>
    <lineage>
        <taxon>Bacteria</taxon>
        <taxon>Pseudomonadati</taxon>
        <taxon>Pseudomonadota</taxon>
        <taxon>Gammaproteobacteria</taxon>
        <taxon>Oceanospirillales</taxon>
        <taxon>Oceanospirillaceae</taxon>
        <taxon>Marinomonas</taxon>
    </lineage>
</organism>
<keyword evidence="12" id="KW-0902">Two-component regulatory system</keyword>
<dbReference type="PRINTS" id="PR00344">
    <property type="entry name" value="BCTRLSENSOR"/>
</dbReference>
<dbReference type="SMART" id="SM00387">
    <property type="entry name" value="HATPase_c"/>
    <property type="match status" value="1"/>
</dbReference>
<proteinExistence type="predicted"/>
<sequence length="467" mass="52396" precursor="true">MKFWDSFTVFQKLMVILLSSTLVLVSAMLVLARWSYEQGFFDYTNALEQTRLQRLEPKLISLYEEHGSDVYAMPKDKVANIISRFPGRPANAKGPLPPDRARILPGQRAKPPTALFDLNGDFLAGSEQLINPERQFVTVDVKYHGEVIARLSSIPSRHFNSPLETQVSKQQWERSLLFGILSIAAAALLSFFASLVILKPIRRVMSTIGSISKGDYNVRLNETSKDELGELMRDVDYLAYTLHSTQWSRKQWLANISHDMRTPLTVLTGEIQSIKDGIRSFDLERLCSIEQEVNHLRKFTEDIYELSLSDIGGLRYEFKPLDLLEIVSEAVDALRLKAEKSGLTLSLVGKPVIISGDRSRLLQLCKNILTNSVDYTQSPGLVEVSVYWNQDKAVLSISDSAPSVPKGNCRHLFDPLYREDSSRNRVKKGGGLGLAICKNIVDAHKGTIVAKPSQYDGLEIIVELPKS</sequence>
<accession>F2K2M5</accession>
<dbReference type="InterPro" id="IPR036890">
    <property type="entry name" value="HATPase_C_sf"/>
</dbReference>
<evidence type="ECO:0000256" key="14">
    <source>
        <dbReference type="SAM" id="Phobius"/>
    </source>
</evidence>
<evidence type="ECO:0000256" key="4">
    <source>
        <dbReference type="ARBA" id="ARBA00022475"/>
    </source>
</evidence>
<keyword evidence="10" id="KW-0067">ATP-binding</keyword>
<dbReference type="PROSITE" id="PS50885">
    <property type="entry name" value="HAMP"/>
    <property type="match status" value="1"/>
</dbReference>
<dbReference type="PATRIC" id="fig|717774.3.peg.818"/>
<evidence type="ECO:0000256" key="6">
    <source>
        <dbReference type="ARBA" id="ARBA00022679"/>
    </source>
</evidence>
<dbReference type="InterPro" id="IPR003594">
    <property type="entry name" value="HATPase_dom"/>
</dbReference>
<gene>
    <name evidence="17" type="ordered locus">Marme_0787</name>
</gene>
<dbReference type="Pfam" id="PF02518">
    <property type="entry name" value="HATPase_c"/>
    <property type="match status" value="1"/>
</dbReference>
<dbReference type="Gene3D" id="3.30.565.10">
    <property type="entry name" value="Histidine kinase-like ATPase, C-terminal domain"/>
    <property type="match status" value="1"/>
</dbReference>
<evidence type="ECO:0000256" key="2">
    <source>
        <dbReference type="ARBA" id="ARBA00004651"/>
    </source>
</evidence>
<dbReference type="InterPro" id="IPR004358">
    <property type="entry name" value="Sig_transdc_His_kin-like_C"/>
</dbReference>
<evidence type="ECO:0000259" key="15">
    <source>
        <dbReference type="PROSITE" id="PS50109"/>
    </source>
</evidence>
<evidence type="ECO:0000259" key="16">
    <source>
        <dbReference type="PROSITE" id="PS50885"/>
    </source>
</evidence>
<dbReference type="GO" id="GO:0005524">
    <property type="term" value="F:ATP binding"/>
    <property type="evidence" value="ECO:0007669"/>
    <property type="project" value="UniProtKB-KW"/>
</dbReference>
<dbReference type="RefSeq" id="WP_013659975.1">
    <property type="nucleotide sequence ID" value="NC_015276.1"/>
</dbReference>
<dbReference type="eggNOG" id="COG2205">
    <property type="taxonomic scope" value="Bacteria"/>
</dbReference>
<evidence type="ECO:0000256" key="9">
    <source>
        <dbReference type="ARBA" id="ARBA00022777"/>
    </source>
</evidence>
<name>F2K2M5_MARM1</name>
<feature type="domain" description="Histidine kinase" evidence="15">
    <location>
        <begin position="255"/>
        <end position="467"/>
    </location>
</feature>
<dbReference type="SUPFAM" id="SSF55874">
    <property type="entry name" value="ATPase domain of HSP90 chaperone/DNA topoisomerase II/histidine kinase"/>
    <property type="match status" value="1"/>
</dbReference>
<evidence type="ECO:0000256" key="10">
    <source>
        <dbReference type="ARBA" id="ARBA00022840"/>
    </source>
</evidence>
<evidence type="ECO:0000256" key="7">
    <source>
        <dbReference type="ARBA" id="ARBA00022692"/>
    </source>
</evidence>
<dbReference type="CDD" id="cd06225">
    <property type="entry name" value="HAMP"/>
    <property type="match status" value="1"/>
</dbReference>
<evidence type="ECO:0000313" key="17">
    <source>
        <dbReference type="EMBL" id="ADZ90070.1"/>
    </source>
</evidence>
<dbReference type="Pfam" id="PF00672">
    <property type="entry name" value="HAMP"/>
    <property type="match status" value="1"/>
</dbReference>
<dbReference type="SMART" id="SM00388">
    <property type="entry name" value="HisKA"/>
    <property type="match status" value="1"/>
</dbReference>
<keyword evidence="5" id="KW-0597">Phosphoprotein</keyword>
<keyword evidence="4" id="KW-1003">Cell membrane</keyword>
<dbReference type="HOGENOM" id="CLU_000445_89_6_6"/>
<keyword evidence="6" id="KW-0808">Transferase</keyword>